<evidence type="ECO:0000313" key="10">
    <source>
        <dbReference type="EMBL" id="ALE53217.1"/>
    </source>
</evidence>
<dbReference type="STRING" id="1705394.SP60_03385"/>
<dbReference type="RefSeq" id="WP_053952209.1">
    <property type="nucleotide sequence ID" value="NZ_CP010552.1"/>
</dbReference>
<keyword evidence="5 7" id="KW-1133">Transmembrane helix</keyword>
<dbReference type="GO" id="GO:0005886">
    <property type="term" value="C:plasma membrane"/>
    <property type="evidence" value="ECO:0007669"/>
    <property type="project" value="UniProtKB-SubCell"/>
</dbReference>
<accession>A0A0M4PPF5</accession>
<evidence type="ECO:0000256" key="1">
    <source>
        <dbReference type="ARBA" id="ARBA00004651"/>
    </source>
</evidence>
<keyword evidence="11" id="KW-1185">Reference proteome</keyword>
<evidence type="ECO:0000256" key="3">
    <source>
        <dbReference type="ARBA" id="ARBA00022475"/>
    </source>
</evidence>
<comment type="subcellular location">
    <subcellularLocation>
        <location evidence="1">Cell membrane</location>
        <topology evidence="1">Multi-pass membrane protein</topology>
    </subcellularLocation>
</comment>
<protein>
    <submittedName>
        <fullName evidence="10">Peptidase A24</fullName>
    </submittedName>
</protein>
<dbReference type="GO" id="GO:0006465">
    <property type="term" value="P:signal peptide processing"/>
    <property type="evidence" value="ECO:0007669"/>
    <property type="project" value="TreeGrafter"/>
</dbReference>
<sequence length="252" mass="28119">MGIYLIAFAVGLIFGSFLNMLIHRLPLGVSLFDPIGSECPHCHYQIKWYENIPVISYLFLKGKCSSCSGQISIVYPIVELITGVVTVLLYQHQWFDVDLILTIVLFYTLIVLSFIDFKYKAVPDYLLIIVLLLTLIVGDWKNTLIFMGGFVLLELILTFYIQTIKAKITKNKELENQRALGEGDMPIAGVIGGLLGVHLGISAIFLATILALIPAIYGLIVKKEIETPFIPFLSLGLLITLITGFNLFTLFI</sequence>
<feature type="transmembrane region" description="Helical" evidence="7">
    <location>
        <begin position="144"/>
        <end position="164"/>
    </location>
</feature>
<feature type="transmembrane region" description="Helical" evidence="7">
    <location>
        <begin position="97"/>
        <end position="115"/>
    </location>
</feature>
<keyword evidence="3" id="KW-1003">Cell membrane</keyword>
<dbReference type="GO" id="GO:0004190">
    <property type="term" value="F:aspartic-type endopeptidase activity"/>
    <property type="evidence" value="ECO:0007669"/>
    <property type="project" value="InterPro"/>
</dbReference>
<feature type="domain" description="Prepilin peptidase A24 N-terminal" evidence="9">
    <location>
        <begin position="10"/>
        <end position="91"/>
    </location>
</feature>
<evidence type="ECO:0000259" key="9">
    <source>
        <dbReference type="Pfam" id="PF06750"/>
    </source>
</evidence>
<evidence type="ECO:0000256" key="4">
    <source>
        <dbReference type="ARBA" id="ARBA00022692"/>
    </source>
</evidence>
<dbReference type="InterPro" id="IPR010627">
    <property type="entry name" value="Prepilin_pept_A24_N"/>
</dbReference>
<name>A0A0M4PPF5_9GAMM</name>
<dbReference type="PANTHER" id="PTHR30487:SF0">
    <property type="entry name" value="PREPILIN LEADER PEPTIDASE_N-METHYLTRANSFERASE-RELATED"/>
    <property type="match status" value="1"/>
</dbReference>
<feature type="transmembrane region" description="Helical" evidence="7">
    <location>
        <begin position="122"/>
        <end position="138"/>
    </location>
</feature>
<dbReference type="Proteomes" id="UP000058020">
    <property type="component" value="Chromosome"/>
</dbReference>
<organism evidence="10 11">
    <name type="scientific">Candidatus Thioglobus autotrophicus</name>
    <dbReference type="NCBI Taxonomy" id="1705394"/>
    <lineage>
        <taxon>Bacteria</taxon>
        <taxon>Pseudomonadati</taxon>
        <taxon>Pseudomonadota</taxon>
        <taxon>Gammaproteobacteria</taxon>
        <taxon>Candidatus Pseudothioglobaceae</taxon>
        <taxon>Candidatus Thioglobus</taxon>
    </lineage>
</organism>
<evidence type="ECO:0000313" key="11">
    <source>
        <dbReference type="Proteomes" id="UP000058020"/>
    </source>
</evidence>
<dbReference type="OrthoDB" id="9789291at2"/>
<evidence type="ECO:0000256" key="5">
    <source>
        <dbReference type="ARBA" id="ARBA00022989"/>
    </source>
</evidence>
<feature type="domain" description="Prepilin type IV endopeptidase peptidase" evidence="8">
    <location>
        <begin position="103"/>
        <end position="215"/>
    </location>
</feature>
<evidence type="ECO:0000256" key="7">
    <source>
        <dbReference type="SAM" id="Phobius"/>
    </source>
</evidence>
<gene>
    <name evidence="10" type="ORF">SP60_03385</name>
</gene>
<dbReference type="EMBL" id="CP010552">
    <property type="protein sequence ID" value="ALE53217.1"/>
    <property type="molecule type" value="Genomic_DNA"/>
</dbReference>
<dbReference type="InterPro" id="IPR000045">
    <property type="entry name" value="Prepilin_IV_endopep_pep"/>
</dbReference>
<feature type="transmembrane region" description="Helical" evidence="7">
    <location>
        <begin position="185"/>
        <end position="217"/>
    </location>
</feature>
<proteinExistence type="inferred from homology"/>
<evidence type="ECO:0000256" key="2">
    <source>
        <dbReference type="ARBA" id="ARBA00005801"/>
    </source>
</evidence>
<evidence type="ECO:0000256" key="6">
    <source>
        <dbReference type="ARBA" id="ARBA00023136"/>
    </source>
</evidence>
<dbReference type="PANTHER" id="PTHR30487">
    <property type="entry name" value="TYPE 4 PREPILIN-LIKE PROTEINS LEADER PEPTIDE-PROCESSING ENZYME"/>
    <property type="match status" value="1"/>
</dbReference>
<keyword evidence="6 7" id="KW-0472">Membrane</keyword>
<dbReference type="Pfam" id="PF01478">
    <property type="entry name" value="Peptidase_A24"/>
    <property type="match status" value="1"/>
</dbReference>
<comment type="similarity">
    <text evidence="2">Belongs to the peptidase A24 family.</text>
</comment>
<feature type="transmembrane region" description="Helical" evidence="7">
    <location>
        <begin position="229"/>
        <end position="251"/>
    </location>
</feature>
<feature type="transmembrane region" description="Helical" evidence="7">
    <location>
        <begin position="73"/>
        <end position="91"/>
    </location>
</feature>
<dbReference type="AlphaFoldDB" id="A0A0M4PPF5"/>
<feature type="transmembrane region" description="Helical" evidence="7">
    <location>
        <begin position="6"/>
        <end position="22"/>
    </location>
</feature>
<reference evidence="10 11" key="1">
    <citation type="journal article" date="2015" name="Genome Announc.">
        <title>Genome Sequence of 'Candidatus Thioglobus autotrophica' Strain EF1, a Chemoautotroph from the SUP05 Clade of Marine Gammaproteobacteria.</title>
        <authorList>
            <person name="Shah V."/>
            <person name="Morris R.M."/>
        </authorList>
    </citation>
    <scope>NUCLEOTIDE SEQUENCE [LARGE SCALE GENOMIC DNA]</scope>
    <source>
        <strain evidence="10 11">EF1</strain>
    </source>
</reference>
<keyword evidence="4 7" id="KW-0812">Transmembrane</keyword>
<evidence type="ECO:0000259" key="8">
    <source>
        <dbReference type="Pfam" id="PF01478"/>
    </source>
</evidence>
<dbReference type="Pfam" id="PF06750">
    <property type="entry name" value="A24_N_bact"/>
    <property type="match status" value="1"/>
</dbReference>
<dbReference type="PATRIC" id="fig|1705394.5.peg.684"/>
<dbReference type="KEGG" id="tho:SP60_03385"/>
<dbReference type="InterPro" id="IPR050882">
    <property type="entry name" value="Prepilin_peptidase/N-MTase"/>
</dbReference>